<keyword evidence="4" id="KW-0696">RNA-directed RNA polymerase</keyword>
<reference evidence="4" key="1">
    <citation type="journal article" date="2020" name="bioRxiv">
        <title>Single mosquito metatranscriptomics identifies vectors, emerging pathogens and reservoirs in one assay.</title>
        <authorList>
            <person name="Batson J."/>
            <person name="Dudas G."/>
            <person name="Haas-Stapleton E."/>
            <person name="Kistler A.L."/>
            <person name="Li L.M."/>
            <person name="Logan P."/>
            <person name="Ratnasiri K."/>
            <person name="Retallack H."/>
        </authorList>
    </citation>
    <scope>NUCLEOTIDE SEQUENCE</scope>
    <source>
        <strain evidence="6">CMS001_011_ALCO</strain>
        <strain evidence="5">CMS001_021_ALCO</strain>
        <strain evidence="4">CMS001_049_ALCO</strain>
    </source>
</reference>
<evidence type="ECO:0000259" key="3">
    <source>
        <dbReference type="PROSITE" id="PS50525"/>
    </source>
</evidence>
<proteinExistence type="inferred from homology"/>
<dbReference type="GO" id="GO:0039694">
    <property type="term" value="P:viral RNA genome replication"/>
    <property type="evidence" value="ECO:0007669"/>
    <property type="project" value="InterPro"/>
</dbReference>
<name>A0A894KHQ8_9VIRU</name>
<organism evidence="4">
    <name type="scientific">Niwlog virus</name>
    <dbReference type="NCBI Taxonomy" id="2800933"/>
    <lineage>
        <taxon>Viruses</taxon>
        <taxon>Riboviria</taxon>
    </lineage>
</organism>
<dbReference type="Pfam" id="PF04196">
    <property type="entry name" value="Bunya_RdRp"/>
    <property type="match status" value="1"/>
</dbReference>
<feature type="domain" description="RdRp catalytic" evidence="3">
    <location>
        <begin position="1099"/>
        <end position="1294"/>
    </location>
</feature>
<dbReference type="GO" id="GO:0016787">
    <property type="term" value="F:hydrolase activity"/>
    <property type="evidence" value="ECO:0007669"/>
    <property type="project" value="UniProtKB-KW"/>
</dbReference>
<keyword evidence="1" id="KW-0378">Hydrolase</keyword>
<evidence type="ECO:0000313" key="6">
    <source>
        <dbReference type="EMBL" id="QRW42062.1"/>
    </source>
</evidence>
<dbReference type="EMBL" id="MW434723">
    <property type="protein sequence ID" value="QRW42060.1"/>
    <property type="molecule type" value="Genomic_RNA"/>
</dbReference>
<evidence type="ECO:0000313" key="4">
    <source>
        <dbReference type="EMBL" id="QRW42058.1"/>
    </source>
</evidence>
<dbReference type="InterPro" id="IPR029124">
    <property type="entry name" value="L_protein_N"/>
</dbReference>
<evidence type="ECO:0000256" key="1">
    <source>
        <dbReference type="ARBA" id="ARBA00022801"/>
    </source>
</evidence>
<dbReference type="InterPro" id="IPR007099">
    <property type="entry name" value="RNA-dir_pol_NSvirus"/>
</dbReference>
<evidence type="ECO:0000256" key="2">
    <source>
        <dbReference type="ARBA" id="ARBA00034123"/>
    </source>
</evidence>
<dbReference type="PROSITE" id="PS50525">
    <property type="entry name" value="RDRP_SSRNA_NEG_SEG"/>
    <property type="match status" value="1"/>
</dbReference>
<dbReference type="GO" id="GO:0003968">
    <property type="term" value="F:RNA-directed RNA polymerase activity"/>
    <property type="evidence" value="ECO:0007669"/>
    <property type="project" value="UniProtKB-KW"/>
</dbReference>
<dbReference type="Pfam" id="PF15518">
    <property type="entry name" value="L_protein_N"/>
    <property type="match status" value="1"/>
</dbReference>
<dbReference type="InterPro" id="IPR007322">
    <property type="entry name" value="RNA_pol_bunyavir"/>
</dbReference>
<accession>A0A894KHQ8</accession>
<dbReference type="EMBL" id="MW434721">
    <property type="protein sequence ID" value="QRW42058.1"/>
    <property type="molecule type" value="Genomic_RNA"/>
</dbReference>
<keyword evidence="4" id="KW-0548">Nucleotidyltransferase</keyword>
<keyword evidence="4" id="KW-0808">Transferase</keyword>
<sequence>MTEILEDLLFESLFNNPGPIRTGSSDSKTLGIAGIPVPEVVVTVKNQESVVISFIARDDDEYHSRFGGSSFSKMHVDYGLGDWKLTNIVHDFTFGHILPSTDVRLDTIFKRSGSELTRFTPDFVKETSNANLIIEVGTVNSIYKADIDRTYFDKQQKYSAILQPILDSEEENGGNTKPVLFGLIIAGRNTVMTNLNLSDQERQEILMRFRVGQKIKQELIKLGLIHTVDESASIARKQLSQYFVLLDSISDPIIKQWEDDLISTIEVYKNSGINESKFLEAHFERWQESRIKTLINKDYSEEAGRKNAKVLDSTVRKIISCARTYETDGSKRGLESEAAHDEFEEEYLMRNKGNLKTNNKAIINIPFVVMQLENPDRNPLSELVLSSAGKECCSTYDALYLAAFGRVFSFPQYFPNKEMDVLGQSGWEEEDVDTFREGIESRNDTANNLSKNDVNRSGQVFNPFLIDQHYIEAMIDVIEKDNSKQEELVTQFKKRLGRVDLLLNQADRITLAKVGVQGKGASTEFIEGRVNREFLPEVRDYRNSQKDWFDIRLTKTNDLDELLLDEGFMSKLLDLNYAATSSVVNWVALIEQARSLHGENFLQDKESNYLHWVSQTNMFKWAKMITDIGTEVDISLKQNCKKDEFVFKKLQDYSVWLLIKPTQKSDKIFFSILFKRDAMIDFSESTVFKKLHKLFNQDNYFYTEFISLNESKILNWVLTLPRLLGLFRFWCNFVNLEPYSEEGLLFKGDTDLDRSALLNHAMPMMMLSLIIGIADKTEVEEEITRTRYLVMESLSEWPIEPKPCKMVEKVSMNMRSRLTVWLYRKHRELSRLYSINPPRAREQGLVGQGQTETPTQLFWDGFINPYTGHSLRSGQQVINLFYLGYIKNKDEVAQANKISKLYDKILTYEIQYNEETAYLMGIKSPDNPRPHCFDIELLVDSARTTKNKISNEYPDFLEITEKSLSKFLFETSVEQEFATLKASSSFDSSLYHRQQVTQSYSRSKVIEKLSLEKGSAVTVADLFKDKYKLCLNNRCLNIDIFKKPQHGGDREIYVLGFAERVVQRLIEQIARTYCGFIEEETMTHPHNKQSIPENTFRTARGEFRGRFITLNSSADASKWSQNNSSFKLLLVLLIFSPSYMHKTIIRCLRLWEFKKILINPQILDLFDKCKDLKFFDKTLQQMYDGYKGHKLYRWIKPGRPYIELTTGMMQGILHYSSSLYHSVILAKVRSVVECSRKRLQEILDFDKPFKVIQCHLQSSDDSFYSVSVPVEDSVDSYHKSRLLATIILQYKVDISSQMGVVNSIKTVLNSNHVYEFNSNFEFGMNHYKPDIKAIFSGFLVSEQELILTRQEELSVLLTTYLENGGTNYVANGLQLGQSYLHYHLMGLTTTRYFRTFSILQSVLPDPSLGFFLFDNPLAPGLMGFKYNLWVAVKLTNLGKLFKYHLRPLINKDSSIEETIKLSIELSAHGSLSPTYKLTHGNRKKWFKLLDRMMIDYQWREKIEETPDMMFRRSLTSDEVNIKISQKMHSPGVSASVSSLNSIPRILAESAYILKLRAVTSLGGWLDPRNEALEKVTILEGILKEIEHITSKEDISSDELKILFPFHSDFEKNQALLESVEVSNIGQSFREYKRKETSVEIATNNEYNLISLRGILLSFWFEDNPLITKQTLSRESREYILEQHKKIIPWISKSLKESLDQSPFMTLVDMFNWLNTFSGRKRVVRLLGTQIISRQGHSRLLSVVVNNLSSAYKLTIVHNEIEMPATHISSVRSKFHLLSCLPDSVGLNKQELMENMLSVAGNYVTFNHEATRSSQNDVVLTAKIAKAIKSGNWRGNDALMIINDMKRNKHGTIGVFTVRQKFSQHLNNGKGCYEGPGEWTGIIDGHDVRIRIDNNKETFVTEVREVILKSRLSSIETIAIRTFIKSMNWVIPNTLGNRKTLLLSDLGVSITSGVPITIKEDLTIDVTALFKLKISLEWTGRNLRCVAKDKRRSYTVISLSPKQHHADYHTGKTDTTTFMEKKGYKQLDRSWVWNQSLSVEQANKLIKDFNAQSEERQELIRLNLKSKLENLGVTKFTPPDLISLAFVVKEEPCIDVNDFVRRQLKVNVSELNLIEDISPDIAPDAIDEEEEDRDNVGKTAFEFLESLGEQLTSIEVLKREAWRSHRLFKCYADFLVENLGLDDINGLITRREYPADLNFQKFLDVFEILLQEPKEQWVQREVVIQETMDEDDEDEL</sequence>
<dbReference type="GO" id="GO:0006351">
    <property type="term" value="P:DNA-templated transcription"/>
    <property type="evidence" value="ECO:0007669"/>
    <property type="project" value="InterPro"/>
</dbReference>
<protein>
    <submittedName>
        <fullName evidence="4">RNA-dependent RNA polymerase</fullName>
    </submittedName>
</protein>
<dbReference type="EMBL" id="MW434725">
    <property type="protein sequence ID" value="QRW42062.1"/>
    <property type="molecule type" value="Genomic_RNA"/>
</dbReference>
<evidence type="ECO:0000313" key="5">
    <source>
        <dbReference type="EMBL" id="QRW42060.1"/>
    </source>
</evidence>
<comment type="similarity">
    <text evidence="2">Belongs to the Bunyavirales RNA polymerase family.</text>
</comment>